<comment type="caution">
    <text evidence="9">The sequence shown here is derived from an EMBL/GenBank/DDBJ whole genome shotgun (WGS) entry which is preliminary data.</text>
</comment>
<sequence length="492" mass="54855">MKINQISKYLLMAGLAFSLTACDKDYLETQPTNAVSEQDVFTSLPNAWAALNGIHRQLYSQQGDMDQAGQMGLMIHFDALGDDVVMTSTGNGWYNGTYRWTMHRSDVASTVRFTYLFYYKLIANANMIIANIDKITGDEKEKNDIKAQALTYRAWCHFMLVQLYGQRYQAGAANTQLGVPVMTINTTEGQARATVAEVYAQVTKDLDEAVSLFGTVTATHPKSHFNISSTKGIYARVALTMGDWTKAATLAKDARAKYTLMSQTQYLQGFNSISNPEWIWGSNPLSTQTTYFHSFFAFMSANFNSTNVRTNPKAINSKLYETIASTDVRKQLWDPTGKNTAFPIPPSGNRAAYMNRKFLSESSSSSLGDVAFMRAAEMYLIEAEALAHAGKDADAAKVLYDLVVSRDPSYKQSTATGTALLNEILTQRRVELWGEGFRFFDLKRLNQALDRTGTNHQQALALVMTIPAGDPQWQYLFPRAELNVNPKVVQNP</sequence>
<dbReference type="InterPro" id="IPR012944">
    <property type="entry name" value="SusD_RagB_dom"/>
</dbReference>
<dbReference type="CDD" id="cd08977">
    <property type="entry name" value="SusD"/>
    <property type="match status" value="1"/>
</dbReference>
<proteinExistence type="inferred from homology"/>
<dbReference type="PROSITE" id="PS51257">
    <property type="entry name" value="PROKAR_LIPOPROTEIN"/>
    <property type="match status" value="1"/>
</dbReference>
<keyword evidence="4" id="KW-0472">Membrane</keyword>
<evidence type="ECO:0000256" key="4">
    <source>
        <dbReference type="ARBA" id="ARBA00023136"/>
    </source>
</evidence>
<feature type="domain" description="RagB/SusD" evidence="7">
    <location>
        <begin position="291"/>
        <end position="492"/>
    </location>
</feature>
<dbReference type="OrthoDB" id="1100079at2"/>
<comment type="subcellular location">
    <subcellularLocation>
        <location evidence="1">Cell outer membrane</location>
    </subcellularLocation>
</comment>
<accession>A0A2S7IIE4</accession>
<dbReference type="InterPro" id="IPR033985">
    <property type="entry name" value="SusD-like_N"/>
</dbReference>
<dbReference type="Gene3D" id="1.25.40.390">
    <property type="match status" value="1"/>
</dbReference>
<reference evidence="10" key="1">
    <citation type="submission" date="2018-02" db="EMBL/GenBank/DDBJ databases">
        <title>Genome sequencing of Solimonas sp. HR-BB.</title>
        <authorList>
            <person name="Lee Y."/>
            <person name="Jeon C.O."/>
        </authorList>
    </citation>
    <scope>NUCLEOTIDE SEQUENCE [LARGE SCALE GENOMIC DNA]</scope>
    <source>
        <strain evidence="10">HR-U</strain>
    </source>
</reference>
<evidence type="ECO:0000259" key="7">
    <source>
        <dbReference type="Pfam" id="PF07980"/>
    </source>
</evidence>
<name>A0A2S7IIE4_9BACT</name>
<evidence type="ECO:0000256" key="3">
    <source>
        <dbReference type="ARBA" id="ARBA00022729"/>
    </source>
</evidence>
<evidence type="ECO:0000256" key="6">
    <source>
        <dbReference type="SAM" id="SignalP"/>
    </source>
</evidence>
<protein>
    <submittedName>
        <fullName evidence="9">RagB/SusD family nutrient uptake outer membrane protein</fullName>
    </submittedName>
</protein>
<feature type="chain" id="PRO_5015684917" evidence="6">
    <location>
        <begin position="24"/>
        <end position="492"/>
    </location>
</feature>
<evidence type="ECO:0000256" key="2">
    <source>
        <dbReference type="ARBA" id="ARBA00006275"/>
    </source>
</evidence>
<organism evidence="9 10">
    <name type="scientific">Siphonobacter curvatus</name>
    <dbReference type="NCBI Taxonomy" id="2094562"/>
    <lineage>
        <taxon>Bacteria</taxon>
        <taxon>Pseudomonadati</taxon>
        <taxon>Bacteroidota</taxon>
        <taxon>Cytophagia</taxon>
        <taxon>Cytophagales</taxon>
        <taxon>Cytophagaceae</taxon>
        <taxon>Siphonobacter</taxon>
    </lineage>
</organism>
<comment type="similarity">
    <text evidence="2">Belongs to the SusD family.</text>
</comment>
<evidence type="ECO:0000259" key="8">
    <source>
        <dbReference type="Pfam" id="PF14322"/>
    </source>
</evidence>
<dbReference type="AlphaFoldDB" id="A0A2S7IIE4"/>
<gene>
    <name evidence="9" type="ORF">C5O19_17140</name>
</gene>
<dbReference type="RefSeq" id="WP_104714638.1">
    <property type="nucleotide sequence ID" value="NZ_PTRA01000003.1"/>
</dbReference>
<evidence type="ECO:0000256" key="5">
    <source>
        <dbReference type="ARBA" id="ARBA00023237"/>
    </source>
</evidence>
<evidence type="ECO:0000256" key="1">
    <source>
        <dbReference type="ARBA" id="ARBA00004442"/>
    </source>
</evidence>
<dbReference type="GO" id="GO:0009279">
    <property type="term" value="C:cell outer membrane"/>
    <property type="evidence" value="ECO:0007669"/>
    <property type="project" value="UniProtKB-SubCell"/>
</dbReference>
<evidence type="ECO:0000313" key="10">
    <source>
        <dbReference type="Proteomes" id="UP000239590"/>
    </source>
</evidence>
<keyword evidence="5" id="KW-0998">Cell outer membrane</keyword>
<dbReference type="Proteomes" id="UP000239590">
    <property type="component" value="Unassembled WGS sequence"/>
</dbReference>
<dbReference type="SUPFAM" id="SSF48452">
    <property type="entry name" value="TPR-like"/>
    <property type="match status" value="1"/>
</dbReference>
<dbReference type="Pfam" id="PF14322">
    <property type="entry name" value="SusD-like_3"/>
    <property type="match status" value="1"/>
</dbReference>
<feature type="domain" description="SusD-like N-terminal" evidence="8">
    <location>
        <begin position="86"/>
        <end position="239"/>
    </location>
</feature>
<evidence type="ECO:0000313" key="9">
    <source>
        <dbReference type="EMBL" id="PQA56084.1"/>
    </source>
</evidence>
<feature type="signal peptide" evidence="6">
    <location>
        <begin position="1"/>
        <end position="23"/>
    </location>
</feature>
<keyword evidence="3 6" id="KW-0732">Signal</keyword>
<dbReference type="EMBL" id="PTRA01000003">
    <property type="protein sequence ID" value="PQA56084.1"/>
    <property type="molecule type" value="Genomic_DNA"/>
</dbReference>
<keyword evidence="10" id="KW-1185">Reference proteome</keyword>
<dbReference type="Pfam" id="PF07980">
    <property type="entry name" value="SusD_RagB"/>
    <property type="match status" value="1"/>
</dbReference>
<dbReference type="InterPro" id="IPR011990">
    <property type="entry name" value="TPR-like_helical_dom_sf"/>
</dbReference>